<dbReference type="RefSeq" id="WP_096752343.1">
    <property type="nucleotide sequence ID" value="NZ_CADEPO010000029.1"/>
</dbReference>
<protein>
    <submittedName>
        <fullName evidence="2">Type III secretion protein</fullName>
    </submittedName>
</protein>
<dbReference type="Pfam" id="PF09483">
    <property type="entry name" value="HpaP"/>
    <property type="match status" value="1"/>
</dbReference>
<sequence>MTTIDSRNARIIPGAAPAEPNRPRERRFDYASLASRRAPHRLPAREQPQSGGGGQDSPEDAAPQAEIALYFDPRYMPGAGEEALPEPAAALPLAAGAAAEDLDTLSARVERAAVPVVSAVYMQQQQYLQVLGVLTREIAAFCGDPAIANAGNWEAQMTLDPALLPHTRLSLSLSRFSLLLRFDAQDPAARDLLLTHSTMLQRELADTLRAWGEVRDIELTVW</sequence>
<accession>A0A2A7SD82</accession>
<comment type="caution">
    <text evidence="2">The sequence shown here is derived from an EMBL/GenBank/DDBJ whole genome shotgun (WGS) entry which is preliminary data.</text>
</comment>
<evidence type="ECO:0000313" key="3">
    <source>
        <dbReference type="Proteomes" id="UP000220629"/>
    </source>
</evidence>
<organism evidence="2 3">
    <name type="scientific">Burkholderia gladioli</name>
    <name type="common">Pseudomonas marginata</name>
    <name type="synonym">Phytomonas marginata</name>
    <dbReference type="NCBI Taxonomy" id="28095"/>
    <lineage>
        <taxon>Bacteria</taxon>
        <taxon>Pseudomonadati</taxon>
        <taxon>Pseudomonadota</taxon>
        <taxon>Betaproteobacteria</taxon>
        <taxon>Burkholderiales</taxon>
        <taxon>Burkholderiaceae</taxon>
        <taxon>Burkholderia</taxon>
    </lineage>
</organism>
<reference evidence="3" key="1">
    <citation type="submission" date="2017-09" db="EMBL/GenBank/DDBJ databases">
        <title>FDA dAtabase for Regulatory Grade micrObial Sequences (FDA-ARGOS): Supporting development and validation of Infectious Disease Dx tests.</title>
        <authorList>
            <person name="Minogue T."/>
            <person name="Wolcott M."/>
            <person name="Wasieloski L."/>
            <person name="Aguilar W."/>
            <person name="Moore D."/>
            <person name="Tallon L."/>
            <person name="Sadzewicz L."/>
            <person name="Ott S."/>
            <person name="Zhao X."/>
            <person name="Nagaraj S."/>
            <person name="Vavikolanu K."/>
            <person name="Aluvathingal J."/>
            <person name="Nadendla S."/>
            <person name="Sichtig H."/>
        </authorList>
    </citation>
    <scope>NUCLEOTIDE SEQUENCE [LARGE SCALE GENOMIC DNA]</scope>
    <source>
        <strain evidence="3">FDAARGOS_390</strain>
    </source>
</reference>
<feature type="region of interest" description="Disordered" evidence="1">
    <location>
        <begin position="1"/>
        <end position="60"/>
    </location>
</feature>
<dbReference type="Gene3D" id="3.30.750.140">
    <property type="match status" value="1"/>
</dbReference>
<dbReference type="InterPro" id="IPR038610">
    <property type="entry name" value="FliK-like_C_sf"/>
</dbReference>
<proteinExistence type="predicted"/>
<dbReference type="AlphaFoldDB" id="A0A2A7SD82"/>
<name>A0A2A7SD82_BURGA</name>
<dbReference type="NCBIfam" id="TIGR02557">
    <property type="entry name" value="HpaP"/>
    <property type="match status" value="1"/>
</dbReference>
<dbReference type="InterPro" id="IPR013390">
    <property type="entry name" value="T3SS_HpaP"/>
</dbReference>
<evidence type="ECO:0000313" key="2">
    <source>
        <dbReference type="EMBL" id="PEH41389.1"/>
    </source>
</evidence>
<evidence type="ECO:0000256" key="1">
    <source>
        <dbReference type="SAM" id="MobiDB-lite"/>
    </source>
</evidence>
<dbReference type="Proteomes" id="UP000220629">
    <property type="component" value="Unassembled WGS sequence"/>
</dbReference>
<gene>
    <name evidence="2" type="ORF">CRM94_03990</name>
</gene>
<dbReference type="EMBL" id="PDDY01000001">
    <property type="protein sequence ID" value="PEH41389.1"/>
    <property type="molecule type" value="Genomic_DNA"/>
</dbReference>